<dbReference type="InterPro" id="IPR014016">
    <property type="entry name" value="UvrD-like_ATP-bd"/>
</dbReference>
<evidence type="ECO:0000259" key="13">
    <source>
        <dbReference type="PROSITE" id="PS51217"/>
    </source>
</evidence>
<keyword evidence="5 11" id="KW-0067">ATP-binding</keyword>
<evidence type="ECO:0000256" key="5">
    <source>
        <dbReference type="ARBA" id="ARBA00022840"/>
    </source>
</evidence>
<comment type="caution">
    <text evidence="14">The sequence shown here is derived from an EMBL/GenBank/DDBJ whole genome shotgun (WGS) entry which is preliminary data.</text>
</comment>
<dbReference type="InterPro" id="IPR027417">
    <property type="entry name" value="P-loop_NTPase"/>
</dbReference>
<feature type="domain" description="UvrD-like helicase ATP-binding" evidence="12">
    <location>
        <begin position="138"/>
        <end position="417"/>
    </location>
</feature>
<dbReference type="SUPFAM" id="SSF52540">
    <property type="entry name" value="P-loop containing nucleoside triphosphate hydrolases"/>
    <property type="match status" value="1"/>
</dbReference>
<evidence type="ECO:0000256" key="1">
    <source>
        <dbReference type="ARBA" id="ARBA00009922"/>
    </source>
</evidence>
<feature type="domain" description="UvrD-like helicase C-terminal" evidence="13">
    <location>
        <begin position="418"/>
        <end position="685"/>
    </location>
</feature>
<dbReference type="RefSeq" id="WP_379952569.1">
    <property type="nucleotide sequence ID" value="NZ_JBHMAF010000200.1"/>
</dbReference>
<dbReference type="Gene3D" id="1.10.486.10">
    <property type="entry name" value="PCRA, domain 4"/>
    <property type="match status" value="1"/>
</dbReference>
<name>A0ABV5WQK4_9BACI</name>
<dbReference type="Gene3D" id="1.10.10.160">
    <property type="match status" value="1"/>
</dbReference>
<dbReference type="EC" id="5.6.2.4" evidence="9"/>
<keyword evidence="7" id="KW-0413">Isomerase</keyword>
<dbReference type="InterPro" id="IPR014017">
    <property type="entry name" value="DNA_helicase_UvrD-like_C"/>
</dbReference>
<accession>A0ABV5WQK4</accession>
<comment type="catalytic activity">
    <reaction evidence="10">
        <text>ATP + H2O = ADP + phosphate + H(+)</text>
        <dbReference type="Rhea" id="RHEA:13065"/>
        <dbReference type="ChEBI" id="CHEBI:15377"/>
        <dbReference type="ChEBI" id="CHEBI:15378"/>
        <dbReference type="ChEBI" id="CHEBI:30616"/>
        <dbReference type="ChEBI" id="CHEBI:43474"/>
        <dbReference type="ChEBI" id="CHEBI:456216"/>
        <dbReference type="EC" id="5.6.2.4"/>
    </reaction>
</comment>
<dbReference type="CDD" id="cd17932">
    <property type="entry name" value="DEXQc_UvrD"/>
    <property type="match status" value="1"/>
</dbReference>
<reference evidence="14 15" key="1">
    <citation type="submission" date="2024-09" db="EMBL/GenBank/DDBJ databases">
        <authorList>
            <person name="Sun Q."/>
            <person name="Mori K."/>
        </authorList>
    </citation>
    <scope>NUCLEOTIDE SEQUENCE [LARGE SCALE GENOMIC DNA]</scope>
    <source>
        <strain evidence="14 15">JCM 11201</strain>
    </source>
</reference>
<protein>
    <recommendedName>
        <fullName evidence="9">DNA 3'-5' helicase</fullName>
        <ecNumber evidence="9">5.6.2.4</ecNumber>
    </recommendedName>
</protein>
<dbReference type="EMBL" id="JBHMAF010000200">
    <property type="protein sequence ID" value="MFB9762697.1"/>
    <property type="molecule type" value="Genomic_DNA"/>
</dbReference>
<comment type="catalytic activity">
    <reaction evidence="8">
        <text>Couples ATP hydrolysis with the unwinding of duplex DNA by translocating in the 3'-5' direction.</text>
        <dbReference type="EC" id="5.6.2.4"/>
    </reaction>
</comment>
<dbReference type="Pfam" id="PF00580">
    <property type="entry name" value="UvrD-helicase"/>
    <property type="match status" value="1"/>
</dbReference>
<evidence type="ECO:0000256" key="2">
    <source>
        <dbReference type="ARBA" id="ARBA00022741"/>
    </source>
</evidence>
<dbReference type="Pfam" id="PF13361">
    <property type="entry name" value="UvrD_C"/>
    <property type="match status" value="1"/>
</dbReference>
<organism evidence="14 15">
    <name type="scientific">Ectobacillus funiculus</name>
    <dbReference type="NCBI Taxonomy" id="137993"/>
    <lineage>
        <taxon>Bacteria</taxon>
        <taxon>Bacillati</taxon>
        <taxon>Bacillota</taxon>
        <taxon>Bacilli</taxon>
        <taxon>Bacillales</taxon>
        <taxon>Bacillaceae</taxon>
        <taxon>Ectobacillus</taxon>
    </lineage>
</organism>
<evidence type="ECO:0000313" key="15">
    <source>
        <dbReference type="Proteomes" id="UP001589609"/>
    </source>
</evidence>
<dbReference type="Proteomes" id="UP001589609">
    <property type="component" value="Unassembled WGS sequence"/>
</dbReference>
<proteinExistence type="inferred from homology"/>
<dbReference type="Gene3D" id="3.40.50.300">
    <property type="entry name" value="P-loop containing nucleotide triphosphate hydrolases"/>
    <property type="match status" value="2"/>
</dbReference>
<keyword evidence="2 11" id="KW-0547">Nucleotide-binding</keyword>
<evidence type="ECO:0000256" key="6">
    <source>
        <dbReference type="ARBA" id="ARBA00023125"/>
    </source>
</evidence>
<evidence type="ECO:0000256" key="10">
    <source>
        <dbReference type="ARBA" id="ARBA00048988"/>
    </source>
</evidence>
<keyword evidence="15" id="KW-1185">Reference proteome</keyword>
<keyword evidence="4 11" id="KW-0347">Helicase</keyword>
<evidence type="ECO:0000256" key="3">
    <source>
        <dbReference type="ARBA" id="ARBA00022801"/>
    </source>
</evidence>
<comment type="similarity">
    <text evidence="1">Belongs to the helicase family. UvrD subfamily.</text>
</comment>
<evidence type="ECO:0000256" key="4">
    <source>
        <dbReference type="ARBA" id="ARBA00022806"/>
    </source>
</evidence>
<keyword evidence="3 11" id="KW-0378">Hydrolase</keyword>
<dbReference type="PANTHER" id="PTHR11070">
    <property type="entry name" value="UVRD / RECB / PCRA DNA HELICASE FAMILY MEMBER"/>
    <property type="match status" value="1"/>
</dbReference>
<evidence type="ECO:0000256" key="11">
    <source>
        <dbReference type="PROSITE-ProRule" id="PRU00560"/>
    </source>
</evidence>
<dbReference type="PROSITE" id="PS51217">
    <property type="entry name" value="UVRD_HELICASE_CTER"/>
    <property type="match status" value="1"/>
</dbReference>
<dbReference type="CDD" id="cd18807">
    <property type="entry name" value="SF1_C_UvrD"/>
    <property type="match status" value="1"/>
</dbReference>
<dbReference type="InterPro" id="IPR000212">
    <property type="entry name" value="DNA_helicase_UvrD/REP"/>
</dbReference>
<gene>
    <name evidence="14" type="ORF">ACFFMS_31215</name>
</gene>
<dbReference type="PANTHER" id="PTHR11070:SF2">
    <property type="entry name" value="ATP-DEPENDENT DNA HELICASE SRS2"/>
    <property type="match status" value="1"/>
</dbReference>
<evidence type="ECO:0000259" key="12">
    <source>
        <dbReference type="PROSITE" id="PS51198"/>
    </source>
</evidence>
<evidence type="ECO:0000313" key="14">
    <source>
        <dbReference type="EMBL" id="MFB9762697.1"/>
    </source>
</evidence>
<evidence type="ECO:0000256" key="8">
    <source>
        <dbReference type="ARBA" id="ARBA00034617"/>
    </source>
</evidence>
<evidence type="ECO:0000256" key="9">
    <source>
        <dbReference type="ARBA" id="ARBA00034808"/>
    </source>
</evidence>
<feature type="binding site" evidence="11">
    <location>
        <begin position="159"/>
        <end position="166"/>
    </location>
    <ligand>
        <name>ATP</name>
        <dbReference type="ChEBI" id="CHEBI:30616"/>
    </ligand>
</feature>
<dbReference type="InterPro" id="IPR013986">
    <property type="entry name" value="DExx_box_DNA_helicase_dom_sf"/>
</dbReference>
<keyword evidence="6" id="KW-0238">DNA-binding</keyword>
<dbReference type="PROSITE" id="PS51198">
    <property type="entry name" value="UVRD_HELICASE_ATP_BIND"/>
    <property type="match status" value="1"/>
</dbReference>
<sequence length="759" mass="87067">MKFAVYNGKEINLQYFPRESFQILYEASRRGEVLCAHCGESVHLYLGIRQQPYFFHITSNSTFSCEAADHTRLQVKQAELASVGSHTEQGGFQIPKSRPVSNNNIVSVWKQTQVVKGISNFAKHCERKMYSILNEDQFPLDSAQYEAVTHTEGPLLILAGAGSGKTRVLTARTAYMIQEKQIDPKSIMLVTFTTKAAQEMKSRLLRFSSLSPAIVHSLVVGTFHSIFYKILLHHDGERWSPQRLLKHEWMIDRMLKEAGAELSLDEKEFPYDQAAQQIGYWKNTLTHHDAVKPKSDWEEKALYLYKRYEEMKKERGTFDFDDMLQGCYELLKTNEALLMRYQGRFRYFLIDEYQDVNKVQYEIMRMLSQHTNNLCVVGDDDQSVYAFRGSDPMFILHFDRDYPDAAVVTLNQNYRSSHSIVTTANKVITLNKNRREKQMEAQFQSASQPSFFFPYDEEEEATMIVTDIQERLANGAQPSDFAVLYRTNSAARAIFERLTESDIPFVIDRDSHSFYERRIVRSLLAYLRLSLNEDDEIAMSDLLTALFLKQAVMQDLKATSILEDCTLVRALGKVQNIHSFQQKKLQKIAPMFRKLTNLSPLAAIEMIEKEMGFADFVKKRGNEGNAIEKGSDDIRDLKVVARKFTTILALLAHADHITRVAADMKKRGAAPDNAVQLLTIHRSKGLEYEQVYLLGAVDGSLPHDFALESFREGNSAPLEEERRLTYVAMTRAKESLYVSVPSMRRGRTAYPSRFIKSLL</sequence>
<evidence type="ECO:0000256" key="7">
    <source>
        <dbReference type="ARBA" id="ARBA00023235"/>
    </source>
</evidence>